<evidence type="ECO:0000256" key="1">
    <source>
        <dbReference type="SAM" id="Coils"/>
    </source>
</evidence>
<proteinExistence type="predicted"/>
<dbReference type="Gene3D" id="3.80.10.10">
    <property type="entry name" value="Ribonuclease Inhibitor"/>
    <property type="match status" value="1"/>
</dbReference>
<dbReference type="OrthoDB" id="3221235at2759"/>
<comment type="caution">
    <text evidence="2">The sequence shown here is derived from an EMBL/GenBank/DDBJ whole genome shotgun (WGS) entry which is preliminary data.</text>
</comment>
<evidence type="ECO:0000313" key="2">
    <source>
        <dbReference type="EMBL" id="KAF7376643.1"/>
    </source>
</evidence>
<dbReference type="SUPFAM" id="SSF52047">
    <property type="entry name" value="RNI-like"/>
    <property type="match status" value="1"/>
</dbReference>
<keyword evidence="1" id="KW-0175">Coiled coil</keyword>
<sequence>MSSTTMSSPFALQLGTNYCPRDAEAAQIKAFLVEPCLRLKNLDGEIAVLRQTLDKLAEERDNLKAYVEAHKALISPIRRLPLDILGAIFTACLPTHRNCVMSAQEAPVILGWICSSWRSISLSMPKLWSRLHIVEPTPSDLVPESSEDYSAKVAQRLEVADAWLRRSGTCPLSISLESKLDNRAIGPAMLMRLHASPPQSPFLNVLLPFASRWQYMDLVLPLGLHEALSCLTEDDVPLLARLRMFHRPEAMDIPYLTQLGILHAPNLTSFCVVGGKTHSLHLPLRWSQLTDLSLEGTFNLGGAQTPGNILIILSRCPQLRTFRVLVHDPSESPLSHTIVECPFLHTIDLGCFGNPLRTAGWLLSRLSLPDLRDFKFRGSQLQQAEIASTELLLSSLASSNRLGSIGLDSAVFSNSKAVLIHFLLGLPPTVQRLEMTETMHASRRSIYLFDDGVMEVLNASLGATTACPVLQELVINRCYTVSDTALLSFVRSRQPTLKRVRVAFDREMQIDILPALQPSTQAGLDISLTYITLPPPSFSPWEGLSDGPSPVRLLQ</sequence>
<organism evidence="2 3">
    <name type="scientific">Mycena sanguinolenta</name>
    <dbReference type="NCBI Taxonomy" id="230812"/>
    <lineage>
        <taxon>Eukaryota</taxon>
        <taxon>Fungi</taxon>
        <taxon>Dikarya</taxon>
        <taxon>Basidiomycota</taxon>
        <taxon>Agaricomycotina</taxon>
        <taxon>Agaricomycetes</taxon>
        <taxon>Agaricomycetidae</taxon>
        <taxon>Agaricales</taxon>
        <taxon>Marasmiineae</taxon>
        <taxon>Mycenaceae</taxon>
        <taxon>Mycena</taxon>
    </lineage>
</organism>
<dbReference type="Proteomes" id="UP000623467">
    <property type="component" value="Unassembled WGS sequence"/>
</dbReference>
<evidence type="ECO:0008006" key="4">
    <source>
        <dbReference type="Google" id="ProtNLM"/>
    </source>
</evidence>
<dbReference type="InterPro" id="IPR032675">
    <property type="entry name" value="LRR_dom_sf"/>
</dbReference>
<keyword evidence="3" id="KW-1185">Reference proteome</keyword>
<feature type="coiled-coil region" evidence="1">
    <location>
        <begin position="39"/>
        <end position="73"/>
    </location>
</feature>
<name>A0A8H6ZCW5_9AGAR</name>
<evidence type="ECO:0000313" key="3">
    <source>
        <dbReference type="Proteomes" id="UP000623467"/>
    </source>
</evidence>
<dbReference type="EMBL" id="JACAZH010000001">
    <property type="protein sequence ID" value="KAF7376643.1"/>
    <property type="molecule type" value="Genomic_DNA"/>
</dbReference>
<accession>A0A8H6ZCW5</accession>
<protein>
    <recommendedName>
        <fullName evidence="4">F-box domain-containing protein</fullName>
    </recommendedName>
</protein>
<reference evidence="2" key="1">
    <citation type="submission" date="2020-05" db="EMBL/GenBank/DDBJ databases">
        <title>Mycena genomes resolve the evolution of fungal bioluminescence.</title>
        <authorList>
            <person name="Tsai I.J."/>
        </authorList>
    </citation>
    <scope>NUCLEOTIDE SEQUENCE</scope>
    <source>
        <strain evidence="2">160909Yilan</strain>
    </source>
</reference>
<dbReference type="AlphaFoldDB" id="A0A8H6ZCW5"/>
<gene>
    <name evidence="2" type="ORF">MSAN_00081100</name>
</gene>